<dbReference type="Gene3D" id="1.20.1250.20">
    <property type="entry name" value="MFS general substrate transporter like domains"/>
    <property type="match status" value="1"/>
</dbReference>
<feature type="transmembrane region" description="Helical" evidence="7">
    <location>
        <begin position="224"/>
        <end position="240"/>
    </location>
</feature>
<feature type="transmembrane region" description="Helical" evidence="7">
    <location>
        <begin position="261"/>
        <end position="286"/>
    </location>
</feature>
<comment type="caution">
    <text evidence="9">The sequence shown here is derived from an EMBL/GenBank/DDBJ whole genome shotgun (WGS) entry which is preliminary data.</text>
</comment>
<protein>
    <submittedName>
        <fullName evidence="9">Multidrug efflux MFS transporter</fullName>
    </submittedName>
</protein>
<reference evidence="9" key="1">
    <citation type="journal article" date="2021" name="PeerJ">
        <title>Extensive microbial diversity within the chicken gut microbiome revealed by metagenomics and culture.</title>
        <authorList>
            <person name="Gilroy R."/>
            <person name="Ravi A."/>
            <person name="Getino M."/>
            <person name="Pursley I."/>
            <person name="Horton D.L."/>
            <person name="Alikhan N.F."/>
            <person name="Baker D."/>
            <person name="Gharbi K."/>
            <person name="Hall N."/>
            <person name="Watson M."/>
            <person name="Adriaenssens E.M."/>
            <person name="Foster-Nyarko E."/>
            <person name="Jarju S."/>
            <person name="Secka A."/>
            <person name="Antonio M."/>
            <person name="Oren A."/>
            <person name="Chaudhuri R.R."/>
            <person name="La Ragione R."/>
            <person name="Hildebrand F."/>
            <person name="Pallen M.J."/>
        </authorList>
    </citation>
    <scope>NUCLEOTIDE SEQUENCE</scope>
    <source>
        <strain evidence="9">CHK173-259</strain>
    </source>
</reference>
<gene>
    <name evidence="9" type="ORF">H9875_01825</name>
</gene>
<evidence type="ECO:0000313" key="10">
    <source>
        <dbReference type="Proteomes" id="UP000886822"/>
    </source>
</evidence>
<keyword evidence="6 7" id="KW-0472">Membrane</keyword>
<evidence type="ECO:0000256" key="4">
    <source>
        <dbReference type="ARBA" id="ARBA00022692"/>
    </source>
</evidence>
<dbReference type="InterPro" id="IPR011701">
    <property type="entry name" value="MFS"/>
</dbReference>
<feature type="transmembrane region" description="Helical" evidence="7">
    <location>
        <begin position="99"/>
        <end position="120"/>
    </location>
</feature>
<keyword evidence="2" id="KW-0813">Transport</keyword>
<feature type="transmembrane region" description="Helical" evidence="7">
    <location>
        <begin position="46"/>
        <end position="66"/>
    </location>
</feature>
<dbReference type="Proteomes" id="UP000886822">
    <property type="component" value="Unassembled WGS sequence"/>
</dbReference>
<feature type="domain" description="Major facilitator superfamily (MFS) profile" evidence="8">
    <location>
        <begin position="8"/>
        <end position="451"/>
    </location>
</feature>
<dbReference type="Pfam" id="PF07690">
    <property type="entry name" value="MFS_1"/>
    <property type="match status" value="1"/>
</dbReference>
<evidence type="ECO:0000313" key="9">
    <source>
        <dbReference type="EMBL" id="HIW71343.1"/>
    </source>
</evidence>
<dbReference type="Gene3D" id="1.20.1720.10">
    <property type="entry name" value="Multidrug resistance protein D"/>
    <property type="match status" value="1"/>
</dbReference>
<dbReference type="PRINTS" id="PR01036">
    <property type="entry name" value="TCRTETB"/>
</dbReference>
<dbReference type="PROSITE" id="PS50850">
    <property type="entry name" value="MFS"/>
    <property type="match status" value="1"/>
</dbReference>
<dbReference type="InterPro" id="IPR020846">
    <property type="entry name" value="MFS_dom"/>
</dbReference>
<evidence type="ECO:0000256" key="1">
    <source>
        <dbReference type="ARBA" id="ARBA00004651"/>
    </source>
</evidence>
<evidence type="ECO:0000256" key="6">
    <source>
        <dbReference type="ARBA" id="ARBA00023136"/>
    </source>
</evidence>
<proteinExistence type="predicted"/>
<dbReference type="GO" id="GO:0022857">
    <property type="term" value="F:transmembrane transporter activity"/>
    <property type="evidence" value="ECO:0007669"/>
    <property type="project" value="InterPro"/>
</dbReference>
<feature type="transmembrane region" description="Helical" evidence="7">
    <location>
        <begin position="193"/>
        <end position="212"/>
    </location>
</feature>
<dbReference type="GO" id="GO:0005886">
    <property type="term" value="C:plasma membrane"/>
    <property type="evidence" value="ECO:0007669"/>
    <property type="project" value="UniProtKB-SubCell"/>
</dbReference>
<name>A0A9D1QQV1_9LACO</name>
<dbReference type="AlphaFoldDB" id="A0A9D1QQV1"/>
<feature type="transmembrane region" description="Helical" evidence="7">
    <location>
        <begin position="73"/>
        <end position="93"/>
    </location>
</feature>
<feature type="transmembrane region" description="Helical" evidence="7">
    <location>
        <begin position="160"/>
        <end position="181"/>
    </location>
</feature>
<keyword evidence="5 7" id="KW-1133">Transmembrane helix</keyword>
<keyword evidence="4 7" id="KW-0812">Transmembrane</keyword>
<dbReference type="PANTHER" id="PTHR42718:SF24">
    <property type="entry name" value="MAJOR FACILITATOR SUPERFAMILY (MFS) PROFILE DOMAIN-CONTAINING PROTEIN"/>
    <property type="match status" value="1"/>
</dbReference>
<accession>A0A9D1QQV1</accession>
<feature type="transmembrane region" description="Helical" evidence="7">
    <location>
        <begin position="132"/>
        <end position="154"/>
    </location>
</feature>
<feature type="transmembrane region" description="Helical" evidence="7">
    <location>
        <begin position="425"/>
        <end position="447"/>
    </location>
</feature>
<comment type="subcellular location">
    <subcellularLocation>
        <location evidence="1">Cell membrane</location>
        <topology evidence="1">Multi-pass membrane protein</topology>
    </subcellularLocation>
</comment>
<dbReference type="EMBL" id="DXGJ01000017">
    <property type="protein sequence ID" value="HIW71343.1"/>
    <property type="molecule type" value="Genomic_DNA"/>
</dbReference>
<dbReference type="NCBIfam" id="TIGR00711">
    <property type="entry name" value="efflux_EmrB"/>
    <property type="match status" value="1"/>
</dbReference>
<organism evidence="9 10">
    <name type="scientific">Candidatus Levilactobacillus faecigallinarum</name>
    <dbReference type="NCBI Taxonomy" id="2838638"/>
    <lineage>
        <taxon>Bacteria</taxon>
        <taxon>Bacillati</taxon>
        <taxon>Bacillota</taxon>
        <taxon>Bacilli</taxon>
        <taxon>Lactobacillales</taxon>
        <taxon>Lactobacillaceae</taxon>
        <taxon>Levilactobacillus</taxon>
    </lineage>
</organism>
<keyword evidence="3" id="KW-1003">Cell membrane</keyword>
<dbReference type="SUPFAM" id="SSF103473">
    <property type="entry name" value="MFS general substrate transporter"/>
    <property type="match status" value="1"/>
</dbReference>
<dbReference type="InterPro" id="IPR036259">
    <property type="entry name" value="MFS_trans_sf"/>
</dbReference>
<sequence>MSRKIKLSLAVMVFGTFFGLLCSTLMNTALPTLMRVYHIDITQVQWVTNSYMLVNALMIPFSAYLIKRYPFRPLFLLAATIFLGGTVLGIFAPSYAALLLARIIQALGTGMMMPLVNVLAMTYAPRERQGELMGLIGLAFNFSPIIGPTLSGAILNHFSWRYLFILVVPFALLTVLLSWLFLPTITKRSAVHLNYTGLVTISFSLLLLLWGFSNISNFAQHPRLILGAVCLGILLCWAFVRTQTETDHPLISMGIFHYRAFNQATLLNVLIITTMYGNTILLPLLIQNIMHQSPLVSGMALLPGACLTGVLSPISGRLFDKFSMKKLVTIGLIIDCLGTVMQAFFDANGSVWMVTGGQTVRQLGLVLMLIPIQTQALAALPQHQIPDGVATFNTLRQVAAALGTAVITAVVTISDRFLERYTGSALIGIQVGFILCLVLLLICLVIVRRGHLGELE</sequence>
<feature type="transmembrane region" description="Helical" evidence="7">
    <location>
        <begin position="298"/>
        <end position="315"/>
    </location>
</feature>
<reference evidence="9" key="2">
    <citation type="submission" date="2021-04" db="EMBL/GenBank/DDBJ databases">
        <authorList>
            <person name="Gilroy R."/>
        </authorList>
    </citation>
    <scope>NUCLEOTIDE SEQUENCE</scope>
    <source>
        <strain evidence="9">CHK173-259</strain>
    </source>
</reference>
<evidence type="ECO:0000256" key="5">
    <source>
        <dbReference type="ARBA" id="ARBA00022989"/>
    </source>
</evidence>
<evidence type="ECO:0000256" key="3">
    <source>
        <dbReference type="ARBA" id="ARBA00022475"/>
    </source>
</evidence>
<dbReference type="CDD" id="cd17503">
    <property type="entry name" value="MFS_LmrB_MDR_like"/>
    <property type="match status" value="1"/>
</dbReference>
<feature type="transmembrane region" description="Helical" evidence="7">
    <location>
        <begin position="7"/>
        <end position="26"/>
    </location>
</feature>
<evidence type="ECO:0000256" key="7">
    <source>
        <dbReference type="SAM" id="Phobius"/>
    </source>
</evidence>
<evidence type="ECO:0000256" key="2">
    <source>
        <dbReference type="ARBA" id="ARBA00022448"/>
    </source>
</evidence>
<evidence type="ECO:0000259" key="8">
    <source>
        <dbReference type="PROSITE" id="PS50850"/>
    </source>
</evidence>
<feature type="transmembrane region" description="Helical" evidence="7">
    <location>
        <begin position="327"/>
        <end position="345"/>
    </location>
</feature>
<dbReference type="PANTHER" id="PTHR42718">
    <property type="entry name" value="MAJOR FACILITATOR SUPERFAMILY MULTIDRUG TRANSPORTER MFSC"/>
    <property type="match status" value="1"/>
</dbReference>
<dbReference type="InterPro" id="IPR004638">
    <property type="entry name" value="EmrB-like"/>
</dbReference>